<sequence length="250" mass="26853">MQNKPRYSIESVNHALVLATALAQEGPMGVADAAARLGVARSTAHRLLAMLVYRGFAEQDDDRRYVPGPMLRGALGEPVSQLRRVALPLLQVLMTRSGETVHLLVVQGRRARFVLSVECDRVLRVGDRVGRELPAHLTSAGRAVLATWPEARVVDAYGGGDPPDPGGPDIDGLMRDLHRIRKQGFAVNDGLTEEGLTAIGRAVRVFEEPPVVGIAIAMPTARYRAARLTGYVDALTETAQLIESALAAPG</sequence>
<dbReference type="SUPFAM" id="SSF55781">
    <property type="entry name" value="GAF domain-like"/>
    <property type="match status" value="1"/>
</dbReference>
<dbReference type="Pfam" id="PF09339">
    <property type="entry name" value="HTH_IclR"/>
    <property type="match status" value="1"/>
</dbReference>
<reference evidence="6 7" key="1">
    <citation type="journal article" date="2019" name="Int. J. Syst. Evol. Microbiol.">
        <title>The Global Catalogue of Microorganisms (GCM) 10K type strain sequencing project: providing services to taxonomists for standard genome sequencing and annotation.</title>
        <authorList>
            <consortium name="The Broad Institute Genomics Platform"/>
            <consortium name="The Broad Institute Genome Sequencing Center for Infectious Disease"/>
            <person name="Wu L."/>
            <person name="Ma J."/>
        </authorList>
    </citation>
    <scope>NUCLEOTIDE SEQUENCE [LARGE SCALE GENOMIC DNA]</scope>
    <source>
        <strain evidence="6 7">JCM 16009</strain>
    </source>
</reference>
<evidence type="ECO:0000313" key="6">
    <source>
        <dbReference type="EMBL" id="GAA1828090.1"/>
    </source>
</evidence>
<dbReference type="Gene3D" id="3.30.450.40">
    <property type="match status" value="1"/>
</dbReference>
<dbReference type="InterPro" id="IPR050707">
    <property type="entry name" value="HTH_MetabolicPath_Reg"/>
</dbReference>
<dbReference type="InterPro" id="IPR036390">
    <property type="entry name" value="WH_DNA-bd_sf"/>
</dbReference>
<evidence type="ECO:0000256" key="1">
    <source>
        <dbReference type="ARBA" id="ARBA00023015"/>
    </source>
</evidence>
<keyword evidence="3" id="KW-0804">Transcription</keyword>
<evidence type="ECO:0000256" key="2">
    <source>
        <dbReference type="ARBA" id="ARBA00023125"/>
    </source>
</evidence>
<dbReference type="InterPro" id="IPR036388">
    <property type="entry name" value="WH-like_DNA-bd_sf"/>
</dbReference>
<dbReference type="Pfam" id="PF01614">
    <property type="entry name" value="IclR_C"/>
    <property type="match status" value="1"/>
</dbReference>
<evidence type="ECO:0000313" key="7">
    <source>
        <dbReference type="Proteomes" id="UP001500449"/>
    </source>
</evidence>
<dbReference type="Proteomes" id="UP001500449">
    <property type="component" value="Unassembled WGS sequence"/>
</dbReference>
<dbReference type="InterPro" id="IPR005471">
    <property type="entry name" value="Tscrpt_reg_IclR_N"/>
</dbReference>
<dbReference type="SUPFAM" id="SSF46785">
    <property type="entry name" value="Winged helix' DNA-binding domain"/>
    <property type="match status" value="1"/>
</dbReference>
<gene>
    <name evidence="6" type="ORF">GCM10009836_02290</name>
</gene>
<dbReference type="InterPro" id="IPR029016">
    <property type="entry name" value="GAF-like_dom_sf"/>
</dbReference>
<keyword evidence="7" id="KW-1185">Reference proteome</keyword>
<evidence type="ECO:0000256" key="3">
    <source>
        <dbReference type="ARBA" id="ARBA00023163"/>
    </source>
</evidence>
<protein>
    <submittedName>
        <fullName evidence="6">IclR family transcriptional regulator</fullName>
    </submittedName>
</protein>
<accession>A0ABN2MIC0</accession>
<proteinExistence type="predicted"/>
<dbReference type="PROSITE" id="PS51078">
    <property type="entry name" value="ICLR_ED"/>
    <property type="match status" value="1"/>
</dbReference>
<dbReference type="EMBL" id="BAAAQK010000001">
    <property type="protein sequence ID" value="GAA1828090.1"/>
    <property type="molecule type" value="Genomic_DNA"/>
</dbReference>
<dbReference type="PANTHER" id="PTHR30136">
    <property type="entry name" value="HELIX-TURN-HELIX TRANSCRIPTIONAL REGULATOR, ICLR FAMILY"/>
    <property type="match status" value="1"/>
</dbReference>
<organism evidence="6 7">
    <name type="scientific">Pseudonocardia ailaonensis</name>
    <dbReference type="NCBI Taxonomy" id="367279"/>
    <lineage>
        <taxon>Bacteria</taxon>
        <taxon>Bacillati</taxon>
        <taxon>Actinomycetota</taxon>
        <taxon>Actinomycetes</taxon>
        <taxon>Pseudonocardiales</taxon>
        <taxon>Pseudonocardiaceae</taxon>
        <taxon>Pseudonocardia</taxon>
    </lineage>
</organism>
<evidence type="ECO:0000259" key="5">
    <source>
        <dbReference type="PROSITE" id="PS51078"/>
    </source>
</evidence>
<feature type="domain" description="IclR-ED" evidence="5">
    <location>
        <begin position="68"/>
        <end position="248"/>
    </location>
</feature>
<evidence type="ECO:0000259" key="4">
    <source>
        <dbReference type="PROSITE" id="PS51077"/>
    </source>
</evidence>
<dbReference type="SMART" id="SM00346">
    <property type="entry name" value="HTH_ICLR"/>
    <property type="match status" value="1"/>
</dbReference>
<feature type="domain" description="HTH iclR-type" evidence="4">
    <location>
        <begin position="9"/>
        <end position="69"/>
    </location>
</feature>
<keyword evidence="2" id="KW-0238">DNA-binding</keyword>
<dbReference type="Gene3D" id="1.10.10.10">
    <property type="entry name" value="Winged helix-like DNA-binding domain superfamily/Winged helix DNA-binding domain"/>
    <property type="match status" value="1"/>
</dbReference>
<name>A0ABN2MIC0_9PSEU</name>
<keyword evidence="1" id="KW-0805">Transcription regulation</keyword>
<comment type="caution">
    <text evidence="6">The sequence shown here is derived from an EMBL/GenBank/DDBJ whole genome shotgun (WGS) entry which is preliminary data.</text>
</comment>
<dbReference type="InterPro" id="IPR014757">
    <property type="entry name" value="Tscrpt_reg_IclR_C"/>
</dbReference>
<dbReference type="PANTHER" id="PTHR30136:SF35">
    <property type="entry name" value="HTH-TYPE TRANSCRIPTIONAL REGULATOR RV1719"/>
    <property type="match status" value="1"/>
</dbReference>
<dbReference type="PROSITE" id="PS51077">
    <property type="entry name" value="HTH_ICLR"/>
    <property type="match status" value="1"/>
</dbReference>